<accession>A0A4Q1KH33</accession>
<protein>
    <submittedName>
        <fullName evidence="3">Glycosyltransferase family 2 protein</fullName>
    </submittedName>
</protein>
<keyword evidence="4" id="KW-1185">Reference proteome</keyword>
<dbReference type="OrthoDB" id="276604at2"/>
<proteinExistence type="predicted"/>
<feature type="domain" description="Glycosyltransferase 2-like" evidence="2">
    <location>
        <begin position="23"/>
        <end position="144"/>
    </location>
</feature>
<dbReference type="PANTHER" id="PTHR48090:SF7">
    <property type="entry name" value="RFBJ PROTEIN"/>
    <property type="match status" value="1"/>
</dbReference>
<dbReference type="SUPFAM" id="SSF53448">
    <property type="entry name" value="Nucleotide-diphospho-sugar transferases"/>
    <property type="match status" value="1"/>
</dbReference>
<dbReference type="RefSeq" id="WP_129404959.1">
    <property type="nucleotide sequence ID" value="NZ_SBKP01000014.1"/>
</dbReference>
<organism evidence="3 4">
    <name type="scientific">Sphingobium fluviale</name>
    <dbReference type="NCBI Taxonomy" id="2506423"/>
    <lineage>
        <taxon>Bacteria</taxon>
        <taxon>Pseudomonadati</taxon>
        <taxon>Pseudomonadota</taxon>
        <taxon>Alphaproteobacteria</taxon>
        <taxon>Sphingomonadales</taxon>
        <taxon>Sphingomonadaceae</taxon>
        <taxon>Sphingobium</taxon>
    </lineage>
</organism>
<keyword evidence="1" id="KW-0812">Transmembrane</keyword>
<dbReference type="PANTHER" id="PTHR48090">
    <property type="entry name" value="UNDECAPRENYL-PHOSPHATE 4-DEOXY-4-FORMAMIDO-L-ARABINOSE TRANSFERASE-RELATED"/>
    <property type="match status" value="1"/>
</dbReference>
<evidence type="ECO:0000313" key="3">
    <source>
        <dbReference type="EMBL" id="RXR26553.1"/>
    </source>
</evidence>
<dbReference type="Gene3D" id="3.90.550.10">
    <property type="entry name" value="Spore Coat Polysaccharide Biosynthesis Protein SpsA, Chain A"/>
    <property type="match status" value="1"/>
</dbReference>
<dbReference type="InterPro" id="IPR050256">
    <property type="entry name" value="Glycosyltransferase_2"/>
</dbReference>
<dbReference type="Proteomes" id="UP000290958">
    <property type="component" value="Unassembled WGS sequence"/>
</dbReference>
<evidence type="ECO:0000256" key="1">
    <source>
        <dbReference type="SAM" id="Phobius"/>
    </source>
</evidence>
<comment type="caution">
    <text evidence="3">The sequence shown here is derived from an EMBL/GenBank/DDBJ whole genome shotgun (WGS) entry which is preliminary data.</text>
</comment>
<feature type="transmembrane region" description="Helical" evidence="1">
    <location>
        <begin position="181"/>
        <end position="202"/>
    </location>
</feature>
<feature type="transmembrane region" description="Helical" evidence="1">
    <location>
        <begin position="276"/>
        <end position="296"/>
    </location>
</feature>
<dbReference type="GO" id="GO:0016740">
    <property type="term" value="F:transferase activity"/>
    <property type="evidence" value="ECO:0007669"/>
    <property type="project" value="UniProtKB-KW"/>
</dbReference>
<keyword evidence="1" id="KW-1133">Transmembrane helix</keyword>
<sequence>MMRTVDPATASGTAAASAAPAISVVIPAYNEENAVIPTIERVRQVLNDANIPFELVVVNDGSKDGTAAAAKSTGVHVVDFPHNGGYGRALKAGIAVTKAPLVAIIDADGTYPPEMLPQMIEMAAYNQMVVGDRGAAMKGVPMIRKPAKWVLNNLASYLAGHKITDLNSGLRVFQRPELERFIHLLPNAFSFTTTITLCMLASGFNVSYLPISYGKRVGTSKIKAVDFFRFMMLVFRLTVYFQPLRIFMPLGAFLFLLGVGKAVYDVYLDNLSETAVFGMLGAVVVWSFGLIADMMARMQLRPPGTR</sequence>
<dbReference type="Pfam" id="PF00535">
    <property type="entry name" value="Glycos_transf_2"/>
    <property type="match status" value="1"/>
</dbReference>
<dbReference type="EMBL" id="SBKP01000014">
    <property type="protein sequence ID" value="RXR26553.1"/>
    <property type="molecule type" value="Genomic_DNA"/>
</dbReference>
<dbReference type="CDD" id="cd04179">
    <property type="entry name" value="DPM_DPG-synthase_like"/>
    <property type="match status" value="1"/>
</dbReference>
<name>A0A4Q1KH33_9SPHN</name>
<dbReference type="InterPro" id="IPR001173">
    <property type="entry name" value="Glyco_trans_2-like"/>
</dbReference>
<keyword evidence="1" id="KW-0472">Membrane</keyword>
<evidence type="ECO:0000313" key="4">
    <source>
        <dbReference type="Proteomes" id="UP000290958"/>
    </source>
</evidence>
<evidence type="ECO:0000259" key="2">
    <source>
        <dbReference type="Pfam" id="PF00535"/>
    </source>
</evidence>
<reference evidence="4" key="1">
    <citation type="submission" date="2019-01" db="EMBL/GenBank/DDBJ databases">
        <title>Cytophagaceae bacterium strain CAR-16.</title>
        <authorList>
            <person name="Chen W.-M."/>
        </authorList>
    </citation>
    <scope>NUCLEOTIDE SEQUENCE [LARGE SCALE GENOMIC DNA]</scope>
    <source>
        <strain evidence="4">CHR27</strain>
    </source>
</reference>
<gene>
    <name evidence="3" type="ORF">EQG66_12650</name>
</gene>
<dbReference type="InterPro" id="IPR029044">
    <property type="entry name" value="Nucleotide-diphossugar_trans"/>
</dbReference>
<keyword evidence="3" id="KW-0808">Transferase</keyword>
<dbReference type="AlphaFoldDB" id="A0A4Q1KH33"/>